<evidence type="ECO:0000313" key="3">
    <source>
        <dbReference type="Proteomes" id="UP001499967"/>
    </source>
</evidence>
<dbReference type="EMBL" id="BAAAHP010000168">
    <property type="protein sequence ID" value="GAA0896309.1"/>
    <property type="molecule type" value="Genomic_DNA"/>
</dbReference>
<dbReference type="Proteomes" id="UP001499967">
    <property type="component" value="Unassembled WGS sequence"/>
</dbReference>
<evidence type="ECO:0000259" key="1">
    <source>
        <dbReference type="Pfam" id="PF09347"/>
    </source>
</evidence>
<protein>
    <submittedName>
        <fullName evidence="2">Urea carboxylase-associated family protein</fullName>
    </submittedName>
</protein>
<sequence>MLPTTTDRTIVPARHARSIRLAAGQTVRVVDVAGGQVGDVFAFTADDPGEFHSAAHTRARVDRLFPAIGEPFVTNRRREILTLVADDSPGLHDMLIPACDPTRYALLGVPDHRSCAQNLAEALAEHGLSVAHTPQPINVFMNIPVADGRIEWGAARTRAGDSITFRAELDCLFVVSSCPQDVVGINGAELTDLAIEVVGSAG</sequence>
<reference evidence="2 3" key="1">
    <citation type="journal article" date="2019" name="Int. J. Syst. Evol. Microbiol.">
        <title>The Global Catalogue of Microorganisms (GCM) 10K type strain sequencing project: providing services to taxonomists for standard genome sequencing and annotation.</title>
        <authorList>
            <consortium name="The Broad Institute Genomics Platform"/>
            <consortium name="The Broad Institute Genome Sequencing Center for Infectious Disease"/>
            <person name="Wu L."/>
            <person name="Ma J."/>
        </authorList>
    </citation>
    <scope>NUCLEOTIDE SEQUENCE [LARGE SCALE GENOMIC DNA]</scope>
    <source>
        <strain evidence="2 3">JCM 11117</strain>
    </source>
</reference>
<keyword evidence="3" id="KW-1185">Reference proteome</keyword>
<feature type="domain" description="DUF1989" evidence="1">
    <location>
        <begin position="10"/>
        <end position="172"/>
    </location>
</feature>
<dbReference type="PANTHER" id="PTHR31527:SF0">
    <property type="entry name" value="RE64534P"/>
    <property type="match status" value="1"/>
</dbReference>
<comment type="caution">
    <text evidence="2">The sequence shown here is derived from an EMBL/GenBank/DDBJ whole genome shotgun (WGS) entry which is preliminary data.</text>
</comment>
<gene>
    <name evidence="2" type="ORF">GCM10009559_54570</name>
</gene>
<dbReference type="PANTHER" id="PTHR31527">
    <property type="entry name" value="RE64534P"/>
    <property type="match status" value="1"/>
</dbReference>
<dbReference type="InterPro" id="IPR018959">
    <property type="entry name" value="DUF1989"/>
</dbReference>
<dbReference type="Pfam" id="PF09347">
    <property type="entry name" value="DUF1989"/>
    <property type="match status" value="1"/>
</dbReference>
<dbReference type="RefSeq" id="WP_343944460.1">
    <property type="nucleotide sequence ID" value="NZ_BAAAHP010000168.1"/>
</dbReference>
<accession>A0ABN1N7I9</accession>
<proteinExistence type="predicted"/>
<evidence type="ECO:0000313" key="2">
    <source>
        <dbReference type="EMBL" id="GAA0896309.1"/>
    </source>
</evidence>
<name>A0ABN1N7I9_9PSEU</name>
<organism evidence="2 3">
    <name type="scientific">Pseudonocardia zijingensis</name>
    <dbReference type="NCBI Taxonomy" id="153376"/>
    <lineage>
        <taxon>Bacteria</taxon>
        <taxon>Bacillati</taxon>
        <taxon>Actinomycetota</taxon>
        <taxon>Actinomycetes</taxon>
        <taxon>Pseudonocardiales</taxon>
        <taxon>Pseudonocardiaceae</taxon>
        <taxon>Pseudonocardia</taxon>
    </lineage>
</organism>